<evidence type="ECO:0000256" key="3">
    <source>
        <dbReference type="ARBA" id="ARBA00022723"/>
    </source>
</evidence>
<accession>A0ABW3DDV5</accession>
<sequence length="330" mass="36661">MKWRVGGRELRPIIVKITLLLLVLLWVAGCAPDNRPTDSSGGSFGQQNDKLKVVATYSIIYDIVRNVGGDRVEVVSLAPVGSDPHEYDPLPADVKNTADADAVFYNGMNLEAGNSWFEKLLEATHKDGPDAPVFQISDGVEPLFLTSAGSEGEIDPHAWLDIRNGIRYAENVRDALILIDPEHETDYKANAELYIAELDKLHREAVERFNHIPEDKRILVTSEGAFKYFSRAYGFEAQYIWEINSEKQGTPSQLITIIDLIRDKQVPVLFLETSVDPRSMEMVSEDTGAPIGGTVFTDSLGKPGTDGDTYLKMMKWNIDTILNGLTMNSN</sequence>
<dbReference type="PRINTS" id="PR00691">
    <property type="entry name" value="ADHESINB"/>
</dbReference>
<reference evidence="7" key="1">
    <citation type="journal article" date="2019" name="Int. J. Syst. Evol. Microbiol.">
        <title>The Global Catalogue of Microorganisms (GCM) 10K type strain sequencing project: providing services to taxonomists for standard genome sequencing and annotation.</title>
        <authorList>
            <consortium name="The Broad Institute Genomics Platform"/>
            <consortium name="The Broad Institute Genome Sequencing Center for Infectious Disease"/>
            <person name="Wu L."/>
            <person name="Ma J."/>
        </authorList>
    </citation>
    <scope>NUCLEOTIDE SEQUENCE [LARGE SCALE GENOMIC DNA]</scope>
    <source>
        <strain evidence="7">CCUG 57263</strain>
    </source>
</reference>
<dbReference type="EMBL" id="JBHTIU010000081">
    <property type="protein sequence ID" value="MFD0871378.1"/>
    <property type="molecule type" value="Genomic_DNA"/>
</dbReference>
<comment type="similarity">
    <text evidence="5">Belongs to the bacterial solute-binding protein 9 family.</text>
</comment>
<evidence type="ECO:0000256" key="1">
    <source>
        <dbReference type="ARBA" id="ARBA00004196"/>
    </source>
</evidence>
<dbReference type="PROSITE" id="PS51257">
    <property type="entry name" value="PROKAR_LIPOPROTEIN"/>
    <property type="match status" value="1"/>
</dbReference>
<evidence type="ECO:0000313" key="6">
    <source>
        <dbReference type="EMBL" id="MFD0871378.1"/>
    </source>
</evidence>
<comment type="subcellular location">
    <subcellularLocation>
        <location evidence="1">Cell envelope</location>
    </subcellularLocation>
</comment>
<proteinExistence type="inferred from homology"/>
<evidence type="ECO:0000313" key="7">
    <source>
        <dbReference type="Proteomes" id="UP001597120"/>
    </source>
</evidence>
<dbReference type="SUPFAM" id="SSF53807">
    <property type="entry name" value="Helical backbone' metal receptor"/>
    <property type="match status" value="1"/>
</dbReference>
<dbReference type="PANTHER" id="PTHR42953:SF1">
    <property type="entry name" value="METAL-BINDING PROTEIN HI_0362-RELATED"/>
    <property type="match status" value="1"/>
</dbReference>
<evidence type="ECO:0000256" key="4">
    <source>
        <dbReference type="ARBA" id="ARBA00022729"/>
    </source>
</evidence>
<dbReference type="Gene3D" id="3.40.50.1980">
    <property type="entry name" value="Nitrogenase molybdenum iron protein domain"/>
    <property type="match status" value="2"/>
</dbReference>
<protein>
    <submittedName>
        <fullName evidence="6">Metal ABC transporter substrate-binding protein</fullName>
    </submittedName>
</protein>
<dbReference type="InterPro" id="IPR050492">
    <property type="entry name" value="Bact_metal-bind_prot9"/>
</dbReference>
<keyword evidence="4" id="KW-0732">Signal</keyword>
<evidence type="ECO:0000256" key="2">
    <source>
        <dbReference type="ARBA" id="ARBA00022448"/>
    </source>
</evidence>
<dbReference type="PANTHER" id="PTHR42953">
    <property type="entry name" value="HIGH-AFFINITY ZINC UPTAKE SYSTEM PROTEIN ZNUA-RELATED"/>
    <property type="match status" value="1"/>
</dbReference>
<dbReference type="InterPro" id="IPR006128">
    <property type="entry name" value="Lipoprotein_PsaA-like"/>
</dbReference>
<evidence type="ECO:0000256" key="5">
    <source>
        <dbReference type="RuleBase" id="RU003512"/>
    </source>
</evidence>
<keyword evidence="7" id="KW-1185">Reference proteome</keyword>
<gene>
    <name evidence="6" type="ORF">ACFQ03_19760</name>
</gene>
<dbReference type="Pfam" id="PF01297">
    <property type="entry name" value="ZnuA"/>
    <property type="match status" value="1"/>
</dbReference>
<keyword evidence="3" id="KW-0479">Metal-binding</keyword>
<comment type="caution">
    <text evidence="6">The sequence shown here is derived from an EMBL/GenBank/DDBJ whole genome shotgun (WGS) entry which is preliminary data.</text>
</comment>
<organism evidence="6 7">
    <name type="scientific">Paenibacillus residui</name>
    <dbReference type="NCBI Taxonomy" id="629724"/>
    <lineage>
        <taxon>Bacteria</taxon>
        <taxon>Bacillati</taxon>
        <taxon>Bacillota</taxon>
        <taxon>Bacilli</taxon>
        <taxon>Bacillales</taxon>
        <taxon>Paenibacillaceae</taxon>
        <taxon>Paenibacillus</taxon>
    </lineage>
</organism>
<dbReference type="InterPro" id="IPR006129">
    <property type="entry name" value="AdhesinB"/>
</dbReference>
<dbReference type="PRINTS" id="PR00690">
    <property type="entry name" value="ADHESNFAMILY"/>
</dbReference>
<dbReference type="Proteomes" id="UP001597120">
    <property type="component" value="Unassembled WGS sequence"/>
</dbReference>
<dbReference type="RefSeq" id="WP_379290389.1">
    <property type="nucleotide sequence ID" value="NZ_JBHTIU010000081.1"/>
</dbReference>
<dbReference type="CDD" id="cd01137">
    <property type="entry name" value="PsaA"/>
    <property type="match status" value="1"/>
</dbReference>
<name>A0ABW3DDV5_9BACL</name>
<keyword evidence="2 5" id="KW-0813">Transport</keyword>
<dbReference type="InterPro" id="IPR006127">
    <property type="entry name" value="ZnuA-like"/>
</dbReference>